<dbReference type="CDD" id="cd00093">
    <property type="entry name" value="HTH_XRE"/>
    <property type="match status" value="1"/>
</dbReference>
<evidence type="ECO:0000313" key="3">
    <source>
        <dbReference type="Proteomes" id="UP001291653"/>
    </source>
</evidence>
<dbReference type="RefSeq" id="WP_323449897.1">
    <property type="nucleotide sequence ID" value="NZ_BSBI01000012.1"/>
</dbReference>
<dbReference type="EMBL" id="BSBI01000012">
    <property type="protein sequence ID" value="GLF97916.1"/>
    <property type="molecule type" value="Genomic_DNA"/>
</dbReference>
<dbReference type="Proteomes" id="UP001291653">
    <property type="component" value="Unassembled WGS sequence"/>
</dbReference>
<dbReference type="SUPFAM" id="SSF48452">
    <property type="entry name" value="TPR-like"/>
    <property type="match status" value="1"/>
</dbReference>
<name>A0ABQ5P5Q0_9ACTN</name>
<reference evidence="2 3" key="1">
    <citation type="submission" date="2022-10" db="EMBL/GenBank/DDBJ databases">
        <title>Draft genome sequence of Streptomyces sp. YSPA8.</title>
        <authorList>
            <person name="Moriuchi R."/>
            <person name="Dohra H."/>
            <person name="Yamamura H."/>
            <person name="Kodani S."/>
        </authorList>
    </citation>
    <scope>NUCLEOTIDE SEQUENCE [LARGE SCALE GENOMIC DNA]</scope>
    <source>
        <strain evidence="2 3">YSPA8</strain>
    </source>
</reference>
<protein>
    <submittedName>
        <fullName evidence="2">Helix-turn-helix transcriptional regulator</fullName>
    </submittedName>
</protein>
<sequence length="449" mass="47657">MPATPNLRLRLLLETAGWSAAQLARAIGQVAAEHGSTLACDRSSVSRWLAGARPRPPAPEFLLEALSRRLDRPVTAGQAGLTRAPERMPPVSWEAAPLRALTLLTGAELDPARRTLLTSALFSPLTLAVPELLPVGPPGPQRRAPGRDRTGAADAARMDAMAEVFATTADRLGGGPVRAPLAAYLAHDVTARLHAPSSDAVRAPLLSRAAQLTLLLGRICADGGDDAVAQHYQLVAARLSADAGDHATLAIALRTMATHAHDLGHHGPVVLRLAERACEHARHAPPVVQAYTHAHLAVLQARHDRRAALAALDRAERLRGDDNGAGAEAGTSGPFAAYSLGALHYQRAQTLSALGDRSGAVRALTASLRARAPGERHARVLTHARLAEAQWGMGHLDEALPHWDAFLDAYPSLDSVRATRRLGAMRRRLRPHLRYPAAARLLGRADGLG</sequence>
<dbReference type="InterPro" id="IPR011990">
    <property type="entry name" value="TPR-like_helical_dom_sf"/>
</dbReference>
<evidence type="ECO:0000313" key="2">
    <source>
        <dbReference type="EMBL" id="GLF97916.1"/>
    </source>
</evidence>
<gene>
    <name evidence="2" type="ORF">SYYSPA8_26485</name>
</gene>
<dbReference type="InterPro" id="IPR001387">
    <property type="entry name" value="Cro/C1-type_HTH"/>
</dbReference>
<dbReference type="Gene3D" id="1.25.40.10">
    <property type="entry name" value="Tetratricopeptide repeat domain"/>
    <property type="match status" value="1"/>
</dbReference>
<feature type="region of interest" description="Disordered" evidence="1">
    <location>
        <begin position="133"/>
        <end position="152"/>
    </location>
</feature>
<comment type="caution">
    <text evidence="2">The sequence shown here is derived from an EMBL/GenBank/DDBJ whole genome shotgun (WGS) entry which is preliminary data.</text>
</comment>
<proteinExistence type="predicted"/>
<organism evidence="2 3">
    <name type="scientific">Streptomyces yaizuensis</name>
    <dbReference type="NCBI Taxonomy" id="2989713"/>
    <lineage>
        <taxon>Bacteria</taxon>
        <taxon>Bacillati</taxon>
        <taxon>Actinomycetota</taxon>
        <taxon>Actinomycetes</taxon>
        <taxon>Kitasatosporales</taxon>
        <taxon>Streptomycetaceae</taxon>
        <taxon>Streptomyces</taxon>
    </lineage>
</organism>
<accession>A0ABQ5P5Q0</accession>
<keyword evidence="3" id="KW-1185">Reference proteome</keyword>
<evidence type="ECO:0000256" key="1">
    <source>
        <dbReference type="SAM" id="MobiDB-lite"/>
    </source>
</evidence>